<dbReference type="Pfam" id="PF00076">
    <property type="entry name" value="RRM_1"/>
    <property type="match status" value="1"/>
</dbReference>
<evidence type="ECO:0000256" key="2">
    <source>
        <dbReference type="PROSITE-ProRule" id="PRU00176"/>
    </source>
</evidence>
<dbReference type="EnsemblPlants" id="TuG1812G0500002021.01.T02">
    <property type="protein sequence ID" value="TuG1812G0500002021.01.T02"/>
    <property type="gene ID" value="TuG1812G0500002021.01"/>
</dbReference>
<feature type="transmembrane region" description="Helical" evidence="4">
    <location>
        <begin position="146"/>
        <end position="174"/>
    </location>
</feature>
<dbReference type="PROSITE" id="PS50102">
    <property type="entry name" value="RRM"/>
    <property type="match status" value="1"/>
</dbReference>
<keyword evidence="4" id="KW-0812">Transmembrane</keyword>
<dbReference type="GO" id="GO:0003723">
    <property type="term" value="F:RNA binding"/>
    <property type="evidence" value="ECO:0007669"/>
    <property type="project" value="UniProtKB-UniRule"/>
</dbReference>
<dbReference type="SUPFAM" id="SSF54928">
    <property type="entry name" value="RNA-binding domain, RBD"/>
    <property type="match status" value="1"/>
</dbReference>
<dbReference type="PANTHER" id="PTHR23189">
    <property type="entry name" value="RNA RECOGNITION MOTIF-CONTAINING"/>
    <property type="match status" value="1"/>
</dbReference>
<proteinExistence type="predicted"/>
<evidence type="ECO:0000313" key="6">
    <source>
        <dbReference type="EnsemblPlants" id="TuG1812G0500002021.01.T02"/>
    </source>
</evidence>
<dbReference type="AlphaFoldDB" id="A0A8R7QDN6"/>
<dbReference type="CDD" id="cd00590">
    <property type="entry name" value="RRM_SF"/>
    <property type="match status" value="1"/>
</dbReference>
<dbReference type="InterPro" id="IPR000504">
    <property type="entry name" value="RRM_dom"/>
</dbReference>
<sequence length="183" mass="19492">MLGRGRGRGRGGGGGGGRGRFSGGRGDGSPRLGGRDDPPPTPRRSSGWGVAPPSRHLWVGSLAPGVTASDLSQLFHRCGDIERVTRDPGRTFAFVSFMREQDAIAAVRELQGARLQGTPVRIEFSKGVSVELPPAPITVCRTFLELLVNICFVSNASLVQCAFLVLCVIMNFGISITKSQESR</sequence>
<name>A0A8R7QDN6_TRIUA</name>
<keyword evidence="7" id="KW-1185">Reference proteome</keyword>
<organism evidence="6 7">
    <name type="scientific">Triticum urartu</name>
    <name type="common">Red wild einkorn</name>
    <name type="synonym">Crithodium urartu</name>
    <dbReference type="NCBI Taxonomy" id="4572"/>
    <lineage>
        <taxon>Eukaryota</taxon>
        <taxon>Viridiplantae</taxon>
        <taxon>Streptophyta</taxon>
        <taxon>Embryophyta</taxon>
        <taxon>Tracheophyta</taxon>
        <taxon>Spermatophyta</taxon>
        <taxon>Magnoliopsida</taxon>
        <taxon>Liliopsida</taxon>
        <taxon>Poales</taxon>
        <taxon>Poaceae</taxon>
        <taxon>BOP clade</taxon>
        <taxon>Pooideae</taxon>
        <taxon>Triticodae</taxon>
        <taxon>Triticeae</taxon>
        <taxon>Triticinae</taxon>
        <taxon>Triticum</taxon>
    </lineage>
</organism>
<feature type="domain" description="RRM" evidence="5">
    <location>
        <begin position="55"/>
        <end position="127"/>
    </location>
</feature>
<reference evidence="7" key="1">
    <citation type="journal article" date="2013" name="Nature">
        <title>Draft genome of the wheat A-genome progenitor Triticum urartu.</title>
        <authorList>
            <person name="Ling H.Q."/>
            <person name="Zhao S."/>
            <person name="Liu D."/>
            <person name="Wang J."/>
            <person name="Sun H."/>
            <person name="Zhang C."/>
            <person name="Fan H."/>
            <person name="Li D."/>
            <person name="Dong L."/>
            <person name="Tao Y."/>
            <person name="Gao C."/>
            <person name="Wu H."/>
            <person name="Li Y."/>
            <person name="Cui Y."/>
            <person name="Guo X."/>
            <person name="Zheng S."/>
            <person name="Wang B."/>
            <person name="Yu K."/>
            <person name="Liang Q."/>
            <person name="Yang W."/>
            <person name="Lou X."/>
            <person name="Chen J."/>
            <person name="Feng M."/>
            <person name="Jian J."/>
            <person name="Zhang X."/>
            <person name="Luo G."/>
            <person name="Jiang Y."/>
            <person name="Liu J."/>
            <person name="Wang Z."/>
            <person name="Sha Y."/>
            <person name="Zhang B."/>
            <person name="Wu H."/>
            <person name="Tang D."/>
            <person name="Shen Q."/>
            <person name="Xue P."/>
            <person name="Zou S."/>
            <person name="Wang X."/>
            <person name="Liu X."/>
            <person name="Wang F."/>
            <person name="Yang Y."/>
            <person name="An X."/>
            <person name="Dong Z."/>
            <person name="Zhang K."/>
            <person name="Zhang X."/>
            <person name="Luo M.C."/>
            <person name="Dvorak J."/>
            <person name="Tong Y."/>
            <person name="Wang J."/>
            <person name="Yang H."/>
            <person name="Li Z."/>
            <person name="Wang D."/>
            <person name="Zhang A."/>
            <person name="Wang J."/>
        </authorList>
    </citation>
    <scope>NUCLEOTIDE SEQUENCE</scope>
    <source>
        <strain evidence="7">cv. G1812</strain>
    </source>
</reference>
<accession>A0A8R7QDN6</accession>
<dbReference type="Gramene" id="TuG1812G0500002021.01.T02">
    <property type="protein sequence ID" value="TuG1812G0500002021.01.T02"/>
    <property type="gene ID" value="TuG1812G0500002021.01"/>
</dbReference>
<reference evidence="6" key="3">
    <citation type="submission" date="2022-06" db="UniProtKB">
        <authorList>
            <consortium name="EnsemblPlants"/>
        </authorList>
    </citation>
    <scope>IDENTIFICATION</scope>
</reference>
<dbReference type="InterPro" id="IPR012677">
    <property type="entry name" value="Nucleotide-bd_a/b_plait_sf"/>
</dbReference>
<keyword evidence="1 2" id="KW-0694">RNA-binding</keyword>
<keyword evidence="4" id="KW-0472">Membrane</keyword>
<gene>
    <name evidence="6" type="primary">LOC125508987</name>
</gene>
<feature type="region of interest" description="Disordered" evidence="3">
    <location>
        <begin position="1"/>
        <end position="50"/>
    </location>
</feature>
<evidence type="ECO:0000256" key="3">
    <source>
        <dbReference type="SAM" id="MobiDB-lite"/>
    </source>
</evidence>
<evidence type="ECO:0000256" key="1">
    <source>
        <dbReference type="ARBA" id="ARBA00022884"/>
    </source>
</evidence>
<evidence type="ECO:0000259" key="5">
    <source>
        <dbReference type="PROSITE" id="PS50102"/>
    </source>
</evidence>
<evidence type="ECO:0000256" key="4">
    <source>
        <dbReference type="SAM" id="Phobius"/>
    </source>
</evidence>
<feature type="compositionally biased region" description="Gly residues" evidence="3">
    <location>
        <begin position="10"/>
        <end position="27"/>
    </location>
</feature>
<dbReference type="Gene3D" id="3.30.70.330">
    <property type="match status" value="1"/>
</dbReference>
<reference evidence="6" key="2">
    <citation type="submission" date="2018-03" db="EMBL/GenBank/DDBJ databases">
        <title>The Triticum urartu genome reveals the dynamic nature of wheat genome evolution.</title>
        <authorList>
            <person name="Ling H."/>
            <person name="Ma B."/>
            <person name="Shi X."/>
            <person name="Liu H."/>
            <person name="Dong L."/>
            <person name="Sun H."/>
            <person name="Cao Y."/>
            <person name="Gao Q."/>
            <person name="Zheng S."/>
            <person name="Li Y."/>
            <person name="Yu Y."/>
            <person name="Du H."/>
            <person name="Qi M."/>
            <person name="Li Y."/>
            <person name="Yu H."/>
            <person name="Cui Y."/>
            <person name="Wang N."/>
            <person name="Chen C."/>
            <person name="Wu H."/>
            <person name="Zhao Y."/>
            <person name="Zhang J."/>
            <person name="Li Y."/>
            <person name="Zhou W."/>
            <person name="Zhang B."/>
            <person name="Hu W."/>
            <person name="Eijk M."/>
            <person name="Tang J."/>
            <person name="Witsenboer H."/>
            <person name="Zhao S."/>
            <person name="Li Z."/>
            <person name="Zhang A."/>
            <person name="Wang D."/>
            <person name="Liang C."/>
        </authorList>
    </citation>
    <scope>NUCLEOTIDE SEQUENCE [LARGE SCALE GENOMIC DNA]</scope>
    <source>
        <strain evidence="6">cv. G1812</strain>
    </source>
</reference>
<dbReference type="Proteomes" id="UP000015106">
    <property type="component" value="Chromosome 5"/>
</dbReference>
<keyword evidence="4" id="KW-1133">Transmembrane helix</keyword>
<dbReference type="SMART" id="SM00360">
    <property type="entry name" value="RRM"/>
    <property type="match status" value="1"/>
</dbReference>
<evidence type="ECO:0000313" key="7">
    <source>
        <dbReference type="Proteomes" id="UP000015106"/>
    </source>
</evidence>
<protein>
    <recommendedName>
        <fullName evidence="5">RRM domain-containing protein</fullName>
    </recommendedName>
</protein>
<dbReference type="InterPro" id="IPR035979">
    <property type="entry name" value="RBD_domain_sf"/>
</dbReference>